<dbReference type="PANTHER" id="PTHR10039:SF15">
    <property type="entry name" value="NACHT DOMAIN-CONTAINING PROTEIN"/>
    <property type="match status" value="1"/>
</dbReference>
<comment type="caution">
    <text evidence="3">The sequence shown here is derived from an EMBL/GenBank/DDBJ whole genome shotgun (WGS) entry which is preliminary data.</text>
</comment>
<accession>A0A3D8Q6P0</accession>
<protein>
    <recommendedName>
        <fullName evidence="2">Nephrocystin 3-like N-terminal domain-containing protein</fullName>
    </recommendedName>
</protein>
<dbReference type="AlphaFoldDB" id="A0A3D8Q6P0"/>
<evidence type="ECO:0000313" key="4">
    <source>
        <dbReference type="Proteomes" id="UP000256645"/>
    </source>
</evidence>
<evidence type="ECO:0000256" key="1">
    <source>
        <dbReference type="ARBA" id="ARBA00022737"/>
    </source>
</evidence>
<organism evidence="3 4">
    <name type="scientific">Coleophoma cylindrospora</name>
    <dbReference type="NCBI Taxonomy" id="1849047"/>
    <lineage>
        <taxon>Eukaryota</taxon>
        <taxon>Fungi</taxon>
        <taxon>Dikarya</taxon>
        <taxon>Ascomycota</taxon>
        <taxon>Pezizomycotina</taxon>
        <taxon>Leotiomycetes</taxon>
        <taxon>Helotiales</taxon>
        <taxon>Dermateaceae</taxon>
        <taxon>Coleophoma</taxon>
    </lineage>
</organism>
<dbReference type="PANTHER" id="PTHR10039">
    <property type="entry name" value="AMELOGENIN"/>
    <property type="match status" value="1"/>
</dbReference>
<gene>
    <name evidence="3" type="ORF">BP6252_13765</name>
</gene>
<dbReference type="STRING" id="1849047.A0A3D8Q6P0"/>
<dbReference type="Proteomes" id="UP000256645">
    <property type="component" value="Unassembled WGS sequence"/>
</dbReference>
<name>A0A3D8Q6P0_9HELO</name>
<keyword evidence="1" id="KW-0677">Repeat</keyword>
<dbReference type="Pfam" id="PF24883">
    <property type="entry name" value="NPHP3_N"/>
    <property type="match status" value="1"/>
</dbReference>
<dbReference type="OrthoDB" id="3557006at2759"/>
<feature type="domain" description="Nephrocystin 3-like N-terminal" evidence="2">
    <location>
        <begin position="212"/>
        <end position="358"/>
    </location>
</feature>
<proteinExistence type="predicted"/>
<reference evidence="3 4" key="1">
    <citation type="journal article" date="2018" name="IMA Fungus">
        <title>IMA Genome-F 9: Draft genome sequence of Annulohypoxylon stygium, Aspergillus mulundensis, Berkeleyomyces basicola (syn. Thielaviopsis basicola), Ceratocystis smalleyi, two Cercospora beticola strains, Coleophoma cylindrospora, Fusarium fracticaudum, Phialophora cf. hyalina, and Morchella septimelata.</title>
        <authorList>
            <person name="Wingfield B.D."/>
            <person name="Bills G.F."/>
            <person name="Dong Y."/>
            <person name="Huang W."/>
            <person name="Nel W.J."/>
            <person name="Swalarsk-Parry B.S."/>
            <person name="Vaghefi N."/>
            <person name="Wilken P.M."/>
            <person name="An Z."/>
            <person name="de Beer Z.W."/>
            <person name="De Vos L."/>
            <person name="Chen L."/>
            <person name="Duong T.A."/>
            <person name="Gao Y."/>
            <person name="Hammerbacher A."/>
            <person name="Kikkert J.R."/>
            <person name="Li Y."/>
            <person name="Li H."/>
            <person name="Li K."/>
            <person name="Li Q."/>
            <person name="Liu X."/>
            <person name="Ma X."/>
            <person name="Naidoo K."/>
            <person name="Pethybridge S.J."/>
            <person name="Sun J."/>
            <person name="Steenkamp E.T."/>
            <person name="van der Nest M.A."/>
            <person name="van Wyk S."/>
            <person name="Wingfield M.J."/>
            <person name="Xiong C."/>
            <person name="Yue Q."/>
            <person name="Zhang X."/>
        </authorList>
    </citation>
    <scope>NUCLEOTIDE SEQUENCE [LARGE SCALE GENOMIC DNA]</scope>
    <source>
        <strain evidence="3 4">BP6252</strain>
    </source>
</reference>
<keyword evidence="4" id="KW-1185">Reference proteome</keyword>
<sequence length="881" mass="99722">MAEALGIAGSVAGLVQLSIAVYQSITKFCREAKDASSSVSQVATQMRNLAGVLQNLSLLSASLELEGDNSSTSFQATYIDACLTTLCKVESRLQEAQDDFNSGKKSRIIVRSLKWPFSADETKSLLAELGEHRNNLELALSADTARRLRECLSDTNSLKNSINTLQVKINRKVEIDTRIQLTNKRRQIVNFFLKVNPEPNFKTSQGLRMAETGKWLTERDIAFRSWMDVPGSKLWLSGIPGAGKTILAGIGYFFCDYKVPESQKTVNVLSALAIQRAKQATSAFKLLEAYYERLSPEHGLARNPEADELVKLVGKILSLYEQVFLVVDGLDECGEHVVEVVQSLKSLTAQPQTSIALFSRKEDEIHDELAGEYEHIEIAAHTEDLELYVLAEMEKRKSLKNLGLKHPEFHKHIRQTLIEGSNGMFRWVACQLDHLSDLPNNTMRRKALKELPPTLFETYDRILDRVLQCPESVQNVTRKALHWVGLGYYHLDVPTLCEAISVPDDVDQMHEDDQVEDHEITRRCSSLIRLSHDGKRFEYAHFTVKEYLQSLVMESKHGFFRFEQDKAVQSLLITSLRFLTFPIFDQKPTPSPTEIKKMERKNESHPFYSFAGTYVFEISTHPEGVLENEKVMKYARELFHPRKSNTFLSWVLNFVWKFNKSEEKEHSAFTNAIGIVLDRQLSTLHIAAMLALPSLCEIPVNSFLIGSVLLKEITSMDDYDLDDNYRDVYDAGEQEENVLTILLNAGADTSLQWHDTSILRLALGDSFHNQKRPWILPLLSPTTVVEDDALERFKTMLGGGILQTECGATEIANTILAKHSKLNLSRQWLRLQSIVRTCAMDQKVDMNEDSEMFAVSTISDEVFPAVVRIAAEQNLVEEMMA</sequence>
<dbReference type="EMBL" id="PDLM01000020">
    <property type="protein sequence ID" value="RDW57505.1"/>
    <property type="molecule type" value="Genomic_DNA"/>
</dbReference>
<dbReference type="InterPro" id="IPR056884">
    <property type="entry name" value="NPHP3-like_N"/>
</dbReference>
<evidence type="ECO:0000259" key="2">
    <source>
        <dbReference type="Pfam" id="PF24883"/>
    </source>
</evidence>
<evidence type="ECO:0000313" key="3">
    <source>
        <dbReference type="EMBL" id="RDW57505.1"/>
    </source>
</evidence>
<dbReference type="Gene3D" id="3.40.50.300">
    <property type="entry name" value="P-loop containing nucleotide triphosphate hydrolases"/>
    <property type="match status" value="1"/>
</dbReference>
<dbReference type="InterPro" id="IPR027417">
    <property type="entry name" value="P-loop_NTPase"/>
</dbReference>